<dbReference type="FunCoup" id="T1IAQ5">
    <property type="interactions" value="114"/>
</dbReference>
<reference evidence="1" key="1">
    <citation type="submission" date="2015-05" db="UniProtKB">
        <authorList>
            <consortium name="EnsemblMetazoa"/>
        </authorList>
    </citation>
    <scope>IDENTIFICATION</scope>
</reference>
<dbReference type="PANTHER" id="PTHR14520">
    <property type="entry name" value="MITOCHONDRIAL RIBOSOMAL PROTEIN 63"/>
    <property type="match status" value="1"/>
</dbReference>
<dbReference type="HOGENOM" id="CLU_3002509_0_0_1"/>
<dbReference type="GO" id="GO:0032543">
    <property type="term" value="P:mitochondrial translation"/>
    <property type="evidence" value="ECO:0007669"/>
    <property type="project" value="TreeGrafter"/>
</dbReference>
<dbReference type="EnsemblMetazoa" id="RPRC013376-RA">
    <property type="protein sequence ID" value="RPRC013376-PA"/>
    <property type="gene ID" value="RPRC013376"/>
</dbReference>
<keyword evidence="2" id="KW-1185">Reference proteome</keyword>
<dbReference type="VEuPathDB" id="VectorBase:RPRC013376"/>
<dbReference type="GeneID" id="141456804"/>
<dbReference type="Pfam" id="PF14978">
    <property type="entry name" value="MRP-63"/>
    <property type="match status" value="1"/>
</dbReference>
<dbReference type="RefSeq" id="XP_073989197.1">
    <property type="nucleotide sequence ID" value="XM_074133096.1"/>
</dbReference>
<accession>T1IAQ5</accession>
<dbReference type="PANTHER" id="PTHR14520:SF4">
    <property type="entry name" value="LARGE RIBOSOMAL SUBUNIT PROTEIN ML63"/>
    <property type="match status" value="1"/>
</dbReference>
<organism evidence="1 2">
    <name type="scientific">Rhodnius prolixus</name>
    <name type="common">Triatomid bug</name>
    <dbReference type="NCBI Taxonomy" id="13249"/>
    <lineage>
        <taxon>Eukaryota</taxon>
        <taxon>Metazoa</taxon>
        <taxon>Ecdysozoa</taxon>
        <taxon>Arthropoda</taxon>
        <taxon>Hexapoda</taxon>
        <taxon>Insecta</taxon>
        <taxon>Pterygota</taxon>
        <taxon>Neoptera</taxon>
        <taxon>Paraneoptera</taxon>
        <taxon>Hemiptera</taxon>
        <taxon>Heteroptera</taxon>
        <taxon>Panheteroptera</taxon>
        <taxon>Cimicomorpha</taxon>
        <taxon>Reduviidae</taxon>
        <taxon>Triatominae</taxon>
        <taxon>Rhodnius</taxon>
    </lineage>
</organism>
<dbReference type="EMBL" id="ACPB03000062">
    <property type="status" value="NOT_ANNOTATED_CDS"/>
    <property type="molecule type" value="Genomic_DNA"/>
</dbReference>
<proteinExistence type="predicted"/>
<dbReference type="Proteomes" id="UP000015103">
    <property type="component" value="Unassembled WGS sequence"/>
</dbReference>
<name>T1IAQ5_RHOPR</name>
<dbReference type="EMBL" id="ACPB03000063">
    <property type="status" value="NOT_ANNOTATED_CDS"/>
    <property type="molecule type" value="Genomic_DNA"/>
</dbReference>
<sequence length="112" mass="13388">MHLTLRLCLFKLPNGHIFRGKDRLVKRVTQKAVETLKKDYEREEANMLYLRYPYLSLEQSSGHAKALKKQEKWRNKFLIAAKEKFSKHRTLEDELSHLKVNENWEFEAGSRV</sequence>
<evidence type="ECO:0000313" key="2">
    <source>
        <dbReference type="Proteomes" id="UP000015103"/>
    </source>
</evidence>
<dbReference type="GO" id="GO:0003735">
    <property type="term" value="F:structural constituent of ribosome"/>
    <property type="evidence" value="ECO:0007669"/>
    <property type="project" value="TreeGrafter"/>
</dbReference>
<dbReference type="InterPro" id="IPR016576">
    <property type="entry name" value="Ribosomal_mL63"/>
</dbReference>
<dbReference type="AlphaFoldDB" id="T1IAQ5"/>
<dbReference type="InParanoid" id="T1IAQ5"/>
<evidence type="ECO:0000313" key="1">
    <source>
        <dbReference type="EnsemblMetazoa" id="RPRC013376-PA"/>
    </source>
</evidence>
<dbReference type="GO" id="GO:0005761">
    <property type="term" value="C:mitochondrial ribosome"/>
    <property type="evidence" value="ECO:0007669"/>
    <property type="project" value="InterPro"/>
</dbReference>
<protein>
    <submittedName>
        <fullName evidence="1">Ribosomal protein 63, mitochondrial</fullName>
    </submittedName>
</protein>